<comment type="subcellular location">
    <subcellularLocation>
        <location evidence="1">Cell membrane</location>
        <topology evidence="1">Multi-pass membrane protein</topology>
    </subcellularLocation>
</comment>
<feature type="transmembrane region" description="Helical" evidence="6">
    <location>
        <begin position="37"/>
        <end position="62"/>
    </location>
</feature>
<evidence type="ECO:0000256" key="5">
    <source>
        <dbReference type="ARBA" id="ARBA00023136"/>
    </source>
</evidence>
<name>A0AAU8BFR2_9VIBR</name>
<dbReference type="Pfam" id="PF13567">
    <property type="entry name" value="DUF4131"/>
    <property type="match status" value="1"/>
</dbReference>
<keyword evidence="2" id="KW-1003">Cell membrane</keyword>
<reference evidence="8" key="1">
    <citation type="submission" date="2023-01" db="EMBL/GenBank/DDBJ databases">
        <title>Vibrio sp. CB1-14 genome sequencing.</title>
        <authorList>
            <person name="Otstavnykh N."/>
            <person name="Isaeva M."/>
            <person name="Meleshko D."/>
        </authorList>
    </citation>
    <scope>NUCLEOTIDE SEQUENCE</scope>
    <source>
        <strain evidence="8">CB1-14</strain>
    </source>
</reference>
<dbReference type="GO" id="GO:0030420">
    <property type="term" value="P:establishment of competence for transformation"/>
    <property type="evidence" value="ECO:0007669"/>
    <property type="project" value="InterPro"/>
</dbReference>
<feature type="transmembrane region" description="Helical" evidence="6">
    <location>
        <begin position="406"/>
        <end position="433"/>
    </location>
</feature>
<feature type="transmembrane region" description="Helical" evidence="6">
    <location>
        <begin position="7"/>
        <end position="25"/>
    </location>
</feature>
<evidence type="ECO:0000259" key="7">
    <source>
        <dbReference type="SMART" id="SM00849"/>
    </source>
</evidence>
<dbReference type="InterPro" id="IPR036866">
    <property type="entry name" value="RibonucZ/Hydroxyglut_hydro"/>
</dbReference>
<evidence type="ECO:0000313" key="8">
    <source>
        <dbReference type="EMBL" id="XCD15172.1"/>
    </source>
</evidence>
<gene>
    <name evidence="8" type="ORF">PG915_11275</name>
</gene>
<feature type="transmembrane region" description="Helical" evidence="6">
    <location>
        <begin position="294"/>
        <end position="314"/>
    </location>
</feature>
<keyword evidence="4 6" id="KW-1133">Transmembrane helix</keyword>
<dbReference type="InterPro" id="IPR035681">
    <property type="entry name" value="ComA-like_MBL"/>
</dbReference>
<protein>
    <submittedName>
        <fullName evidence="8">DNA internalization-related competence protein ComEC/Rec2</fullName>
    </submittedName>
</protein>
<dbReference type="RefSeq" id="WP_353496618.1">
    <property type="nucleotide sequence ID" value="NZ_CP115920.1"/>
</dbReference>
<evidence type="ECO:0000256" key="6">
    <source>
        <dbReference type="SAM" id="Phobius"/>
    </source>
</evidence>
<evidence type="ECO:0000256" key="1">
    <source>
        <dbReference type="ARBA" id="ARBA00004651"/>
    </source>
</evidence>
<dbReference type="InterPro" id="IPR025405">
    <property type="entry name" value="DUF4131"/>
</dbReference>
<dbReference type="InterPro" id="IPR052159">
    <property type="entry name" value="Competence_DNA_uptake"/>
</dbReference>
<evidence type="ECO:0000256" key="3">
    <source>
        <dbReference type="ARBA" id="ARBA00022692"/>
    </source>
</evidence>
<feature type="transmembrane region" description="Helical" evidence="6">
    <location>
        <begin position="445"/>
        <end position="475"/>
    </location>
</feature>
<feature type="domain" description="Metallo-beta-lactamase" evidence="7">
    <location>
        <begin position="512"/>
        <end position="696"/>
    </location>
</feature>
<dbReference type="InterPro" id="IPR004477">
    <property type="entry name" value="ComEC_N"/>
</dbReference>
<feature type="transmembrane region" description="Helical" evidence="6">
    <location>
        <begin position="374"/>
        <end position="400"/>
    </location>
</feature>
<proteinExistence type="predicted"/>
<dbReference type="NCBIfam" id="TIGR00360">
    <property type="entry name" value="ComEC_N-term"/>
    <property type="match status" value="1"/>
</dbReference>
<dbReference type="Pfam" id="PF00753">
    <property type="entry name" value="Lactamase_B"/>
    <property type="match status" value="1"/>
</dbReference>
<dbReference type="InterPro" id="IPR004797">
    <property type="entry name" value="Competence_ComEC/Rec2"/>
</dbReference>
<dbReference type="GO" id="GO:0005886">
    <property type="term" value="C:plasma membrane"/>
    <property type="evidence" value="ECO:0007669"/>
    <property type="project" value="UniProtKB-SubCell"/>
</dbReference>
<dbReference type="Pfam" id="PF03772">
    <property type="entry name" value="Competence"/>
    <property type="match status" value="1"/>
</dbReference>
<feature type="transmembrane region" description="Helical" evidence="6">
    <location>
        <begin position="231"/>
        <end position="256"/>
    </location>
</feature>
<dbReference type="SMART" id="SM00849">
    <property type="entry name" value="Lactamase_B"/>
    <property type="match status" value="1"/>
</dbReference>
<feature type="transmembrane region" description="Helical" evidence="6">
    <location>
        <begin position="344"/>
        <end position="362"/>
    </location>
</feature>
<evidence type="ECO:0000256" key="4">
    <source>
        <dbReference type="ARBA" id="ARBA00022989"/>
    </source>
</evidence>
<dbReference type="PANTHER" id="PTHR30619:SF1">
    <property type="entry name" value="RECOMBINATION PROTEIN 2"/>
    <property type="match status" value="1"/>
</dbReference>
<dbReference type="SUPFAM" id="SSF56281">
    <property type="entry name" value="Metallo-hydrolase/oxidoreductase"/>
    <property type="match status" value="1"/>
</dbReference>
<dbReference type="CDD" id="cd07731">
    <property type="entry name" value="ComA-like_MBL-fold"/>
    <property type="match status" value="1"/>
</dbReference>
<dbReference type="NCBIfam" id="TIGR00361">
    <property type="entry name" value="ComEC_Rec2"/>
    <property type="match status" value="1"/>
</dbReference>
<keyword evidence="3 6" id="KW-0812">Transmembrane</keyword>
<feature type="transmembrane region" description="Helical" evidence="6">
    <location>
        <begin position="268"/>
        <end position="288"/>
    </location>
</feature>
<evidence type="ECO:0000256" key="2">
    <source>
        <dbReference type="ARBA" id="ARBA00022475"/>
    </source>
</evidence>
<dbReference type="KEGG" id="vck:PG915_11275"/>
<dbReference type="AlphaFoldDB" id="A0AAU8BFR2"/>
<dbReference type="InterPro" id="IPR001279">
    <property type="entry name" value="Metallo-B-lactamas"/>
</dbReference>
<dbReference type="PANTHER" id="PTHR30619">
    <property type="entry name" value="DNA INTERNALIZATION/COMPETENCE PROTEIN COMEC/REC2"/>
    <property type="match status" value="1"/>
</dbReference>
<organism evidence="8">
    <name type="scientific">Vibrio chaetopteri</name>
    <dbReference type="NCBI Taxonomy" id="3016528"/>
    <lineage>
        <taxon>Bacteria</taxon>
        <taxon>Pseudomonadati</taxon>
        <taxon>Pseudomonadota</taxon>
        <taxon>Gammaproteobacteria</taxon>
        <taxon>Vibrionales</taxon>
        <taxon>Vibrionaceae</taxon>
        <taxon>Vibrio</taxon>
    </lineage>
</organism>
<accession>A0AAU8BFR2</accession>
<dbReference type="EMBL" id="CP115920">
    <property type="protein sequence ID" value="XCD15172.1"/>
    <property type="molecule type" value="Genomic_DNA"/>
</dbReference>
<dbReference type="Gene3D" id="3.60.15.10">
    <property type="entry name" value="Ribonuclease Z/Hydroxyacylglutathione hydrolase-like"/>
    <property type="match status" value="1"/>
</dbReference>
<sequence>MALLTSIAVPLCYSLVLISAVWWPVMPSTVWSIPASLVSIACLITRRWILSAAFIAMSLALIQGNLYKYQSRVLFQFGTDITIKARVDSYFKKITHGYEVQATVLTINDQKISLFLRPKVLLKSQSALAPGIFVTASVSASRISGTLNNAGFDREKHLFSQGIVAKVTLPAKNHTIVVSRPHWRATFHDAVRHATQKSRFQGLYLALIFGDRSELADEMRRQLQYSGLSHLIAISGLHVGIVFALGYAIASIVFTLTKVLLRPKARAWLTLYGLPLSLLSGFLIALLYCALGYFAISTVRALIMLVVISGLLLWQARVHRLTIILLASSTVLTLVPFSAASLSFWLSFSAVTLLVMTHAWLATRQNVVVKVLSLHLALSLCFIPIIGYLFQGLSLIGALYNVLFVAWFSVCIVPLSLFAALLASVTTGFDWLWKMLDIALTPLEFAIGFAPLFWLDIGVGDLGLLLPLIVLVLLYRWLSRQALYTLTLLTILIRLGLERESDVSVQFFDVGHGLAVAIIQGDEAVIYDTGSANDNFSMVDTVVTPNLIAAGVTHLDGLILSHGDNDHAGGELALQKRWNPKWIRRPEGDTTDTRCVQGTHWRWKALEFSVLWPPKRVPRAYNPHSCVVLVTFEKGNQSKRLLLTGDIEKVSEILLARRLEPLSIDVMSVPHHGSSTSSSSFLHRTIDAKNVVASTRFNSRWALPSPEVRAQYQQNGSTWFETGVDGHVIFDFSGQEIIVSTTRSEYLDPWYRQMLRSRVE</sequence>
<keyword evidence="5 6" id="KW-0472">Membrane</keyword>